<dbReference type="AlphaFoldDB" id="A0A317XMK0"/>
<dbReference type="InParanoid" id="A0A317XMK0"/>
<proteinExistence type="predicted"/>
<accession>A0A317XMK0</accession>
<keyword evidence="1" id="KW-0732">Signal</keyword>
<keyword evidence="3" id="KW-1185">Reference proteome</keyword>
<dbReference type="EMBL" id="KZ819198">
    <property type="protein sequence ID" value="PWY98598.1"/>
    <property type="molecule type" value="Genomic_DNA"/>
</dbReference>
<organism evidence="2 3">
    <name type="scientific">Testicularia cyperi</name>
    <dbReference type="NCBI Taxonomy" id="1882483"/>
    <lineage>
        <taxon>Eukaryota</taxon>
        <taxon>Fungi</taxon>
        <taxon>Dikarya</taxon>
        <taxon>Basidiomycota</taxon>
        <taxon>Ustilaginomycotina</taxon>
        <taxon>Ustilaginomycetes</taxon>
        <taxon>Ustilaginales</taxon>
        <taxon>Anthracoideaceae</taxon>
        <taxon>Testicularia</taxon>
    </lineage>
</organism>
<feature type="signal peptide" evidence="1">
    <location>
        <begin position="1"/>
        <end position="19"/>
    </location>
</feature>
<protein>
    <submittedName>
        <fullName evidence="2">Uncharacterized protein</fullName>
    </submittedName>
</protein>
<feature type="chain" id="PRO_5016466165" evidence="1">
    <location>
        <begin position="20"/>
        <end position="151"/>
    </location>
</feature>
<sequence length="151" mass="16974">MLAKTFVALCLASLAVVRAAPLTDEETMSSAMIPSKQVWGQYCAIGGRGQHDNPFLCFETTQGSIYDGIDYGHSEFLAWATRSGRKFAFICDSYDTKYMTRGNVQLHADEYTNERNQKCCRFQTKRLSDDAVLSQGASCLGDRPRTFRYPQ</sequence>
<evidence type="ECO:0000313" key="3">
    <source>
        <dbReference type="Proteomes" id="UP000246740"/>
    </source>
</evidence>
<reference evidence="2 3" key="1">
    <citation type="journal article" date="2018" name="Mol. Biol. Evol.">
        <title>Broad Genomic Sampling Reveals a Smut Pathogenic Ancestry of the Fungal Clade Ustilaginomycotina.</title>
        <authorList>
            <person name="Kijpornyongpan T."/>
            <person name="Mondo S.J."/>
            <person name="Barry K."/>
            <person name="Sandor L."/>
            <person name="Lee J."/>
            <person name="Lipzen A."/>
            <person name="Pangilinan J."/>
            <person name="LaButti K."/>
            <person name="Hainaut M."/>
            <person name="Henrissat B."/>
            <person name="Grigoriev I.V."/>
            <person name="Spatafora J.W."/>
            <person name="Aime M.C."/>
        </authorList>
    </citation>
    <scope>NUCLEOTIDE SEQUENCE [LARGE SCALE GENOMIC DNA]</scope>
    <source>
        <strain evidence="2 3">MCA 3645</strain>
    </source>
</reference>
<gene>
    <name evidence="2" type="ORF">BCV70DRAFT_201919</name>
</gene>
<evidence type="ECO:0000256" key="1">
    <source>
        <dbReference type="SAM" id="SignalP"/>
    </source>
</evidence>
<name>A0A317XMK0_9BASI</name>
<evidence type="ECO:0000313" key="2">
    <source>
        <dbReference type="EMBL" id="PWY98598.1"/>
    </source>
</evidence>
<dbReference type="Proteomes" id="UP000246740">
    <property type="component" value="Unassembled WGS sequence"/>
</dbReference>